<feature type="binding site" evidence="6">
    <location>
        <position position="148"/>
    </location>
    <ligand>
        <name>FMN</name>
        <dbReference type="ChEBI" id="CHEBI:58210"/>
    </ligand>
</feature>
<keyword evidence="4 8" id="KW-0503">Monooxygenase</keyword>
<dbReference type="EMBL" id="FTMX01000010">
    <property type="protein sequence ID" value="SIS03866.1"/>
    <property type="molecule type" value="Genomic_DNA"/>
</dbReference>
<protein>
    <submittedName>
        <fullName evidence="8">FMN-dependent oxidoreductase, nitrilotriacetate monooxygenase family</fullName>
    </submittedName>
</protein>
<dbReference type="GO" id="GO:0016705">
    <property type="term" value="F:oxidoreductase activity, acting on paired donors, with incorporation or reduction of molecular oxygen"/>
    <property type="evidence" value="ECO:0007669"/>
    <property type="project" value="InterPro"/>
</dbReference>
<dbReference type="PIRSF" id="PIRSF000337">
    <property type="entry name" value="NTA_MOA"/>
    <property type="match status" value="1"/>
</dbReference>
<proteinExistence type="inferred from homology"/>
<dbReference type="GO" id="GO:0004497">
    <property type="term" value="F:monooxygenase activity"/>
    <property type="evidence" value="ECO:0007669"/>
    <property type="project" value="UniProtKB-KW"/>
</dbReference>
<evidence type="ECO:0000313" key="8">
    <source>
        <dbReference type="EMBL" id="SIS03866.1"/>
    </source>
</evidence>
<feature type="binding site" evidence="6">
    <location>
        <position position="144"/>
    </location>
    <ligand>
        <name>FMN</name>
        <dbReference type="ChEBI" id="CHEBI:58210"/>
    </ligand>
</feature>
<evidence type="ECO:0000256" key="6">
    <source>
        <dbReference type="PIRSR" id="PIRSR000337-1"/>
    </source>
</evidence>
<dbReference type="InterPro" id="IPR036661">
    <property type="entry name" value="Luciferase-like_sf"/>
</dbReference>
<dbReference type="RefSeq" id="WP_076371957.1">
    <property type="nucleotide sequence ID" value="NZ_FTMX01000010.1"/>
</dbReference>
<name>A0A9X8RDZ6_9BACI</name>
<keyword evidence="1 6" id="KW-0285">Flavoprotein</keyword>
<comment type="caution">
    <text evidence="8">The sequence shown here is derived from an EMBL/GenBank/DDBJ whole genome shotgun (WGS) entry which is preliminary data.</text>
</comment>
<evidence type="ECO:0000256" key="3">
    <source>
        <dbReference type="ARBA" id="ARBA00023002"/>
    </source>
</evidence>
<organism evidence="8 9">
    <name type="scientific">Peribacillus simplex</name>
    <dbReference type="NCBI Taxonomy" id="1478"/>
    <lineage>
        <taxon>Bacteria</taxon>
        <taxon>Bacillati</taxon>
        <taxon>Bacillota</taxon>
        <taxon>Bacilli</taxon>
        <taxon>Bacillales</taxon>
        <taxon>Bacillaceae</taxon>
        <taxon>Peribacillus</taxon>
    </lineage>
</organism>
<comment type="similarity">
    <text evidence="5">Belongs to the NtaA/SnaA/DszA monooxygenase family.</text>
</comment>
<dbReference type="AlphaFoldDB" id="A0A9X8RDZ6"/>
<evidence type="ECO:0000259" key="7">
    <source>
        <dbReference type="Pfam" id="PF00296"/>
    </source>
</evidence>
<feature type="binding site" evidence="6">
    <location>
        <position position="94"/>
    </location>
    <ligand>
        <name>FMN</name>
        <dbReference type="ChEBI" id="CHEBI:58210"/>
    </ligand>
</feature>
<evidence type="ECO:0000313" key="9">
    <source>
        <dbReference type="Proteomes" id="UP000185829"/>
    </source>
</evidence>
<dbReference type="SUPFAM" id="SSF51679">
    <property type="entry name" value="Bacterial luciferase-like"/>
    <property type="match status" value="1"/>
</dbReference>
<dbReference type="Pfam" id="PF00296">
    <property type="entry name" value="Bac_luciferase"/>
    <property type="match status" value="1"/>
</dbReference>
<dbReference type="NCBIfam" id="TIGR03860">
    <property type="entry name" value="FMN_nitrolo"/>
    <property type="match status" value="1"/>
</dbReference>
<evidence type="ECO:0000256" key="4">
    <source>
        <dbReference type="ARBA" id="ARBA00023033"/>
    </source>
</evidence>
<dbReference type="Gene3D" id="3.20.20.30">
    <property type="entry name" value="Luciferase-like domain"/>
    <property type="match status" value="1"/>
</dbReference>
<feature type="binding site" evidence="6">
    <location>
        <position position="57"/>
    </location>
    <ligand>
        <name>FMN</name>
        <dbReference type="ChEBI" id="CHEBI:58210"/>
    </ligand>
</feature>
<dbReference type="InterPro" id="IPR016215">
    <property type="entry name" value="NTA_MOA"/>
</dbReference>
<dbReference type="CDD" id="cd01095">
    <property type="entry name" value="Nitrilotriacetate_monoxgenase"/>
    <property type="match status" value="1"/>
</dbReference>
<feature type="binding site" evidence="6">
    <location>
        <position position="219"/>
    </location>
    <ligand>
        <name>FMN</name>
        <dbReference type="ChEBI" id="CHEBI:58210"/>
    </ligand>
</feature>
<keyword evidence="2 6" id="KW-0288">FMN</keyword>
<reference evidence="8 9" key="1">
    <citation type="submission" date="2017-01" db="EMBL/GenBank/DDBJ databases">
        <authorList>
            <person name="Varghese N."/>
            <person name="Submissions S."/>
        </authorList>
    </citation>
    <scope>NUCLEOTIDE SEQUENCE [LARGE SCALE GENOMIC DNA]</scope>
    <source>
        <strain evidence="8 9">RUG2-6</strain>
    </source>
</reference>
<accession>A0A9X8RDZ6</accession>
<evidence type="ECO:0000256" key="5">
    <source>
        <dbReference type="ARBA" id="ARBA00033748"/>
    </source>
</evidence>
<dbReference type="InterPro" id="IPR011251">
    <property type="entry name" value="Luciferase-like_dom"/>
</dbReference>
<evidence type="ECO:0000256" key="1">
    <source>
        <dbReference type="ARBA" id="ARBA00022630"/>
    </source>
</evidence>
<dbReference type="InterPro" id="IPR051260">
    <property type="entry name" value="Diverse_substr_monoxygenases"/>
</dbReference>
<keyword evidence="3" id="KW-0560">Oxidoreductase</keyword>
<dbReference type="PANTHER" id="PTHR30011:SF16">
    <property type="entry name" value="C2H2 FINGER DOMAIN TRANSCRIPTION FACTOR (EUROFUNG)-RELATED"/>
    <property type="match status" value="1"/>
</dbReference>
<gene>
    <name evidence="8" type="ORF">SAMN05878482_11051</name>
</gene>
<dbReference type="PANTHER" id="PTHR30011">
    <property type="entry name" value="ALKANESULFONATE MONOOXYGENASE-RELATED"/>
    <property type="match status" value="1"/>
</dbReference>
<sequence length="448" mass="50460">MRNNKIHIGAFLSGTGWNVASWKHSEAITDASVNLPYLKSLTKKAEEGKMDFVFFGDGLYISEKSHPNFLVRFEPLTLIAALAMETENIGLAATLSASFSEPYNAARQFASIDRLSNGRAGWNVVTSALDGTQRNYGGKQLLEHDLRYKIADEFVEVVKGLWDSWEDDAFIRNKESGNFFDKEKLHRLNYEGEFFSVQGPLNIDRSNQGHPVVFQAGGSKTGREFAARHADAVFTWRSTFEEAQEVYANIKKLAEGYGRSPDEILILPEIGPIIGNTAEEAEAKYQEIANLVDVKDALNFMSRYFSDIDLTKYPLDGEFPDIWGYAKNGWDTHITQIKLMVMERKLSLRQVAIELNTPRHEFIGTPEHVANQLQKWFEGGAADGFMFLVPVLPTGLNDFVDGVVPILQERGLYRTEYEDTTLRGNLGLRVPENRNSLVHFKSTNEVKG</sequence>
<feature type="domain" description="Luciferase-like" evidence="7">
    <location>
        <begin position="21"/>
        <end position="381"/>
    </location>
</feature>
<evidence type="ECO:0000256" key="2">
    <source>
        <dbReference type="ARBA" id="ARBA00022643"/>
    </source>
</evidence>
<dbReference type="Proteomes" id="UP000185829">
    <property type="component" value="Unassembled WGS sequence"/>
</dbReference>